<evidence type="ECO:0000313" key="6">
    <source>
        <dbReference type="EMBL" id="VNB57518.1"/>
    </source>
</evidence>
<reference evidence="6 8" key="4">
    <citation type="submission" date="2019-04" db="EMBL/GenBank/DDBJ databases">
        <authorList>
            <consortium name="Pathogen Informatics"/>
        </authorList>
    </citation>
    <scope>NUCLEOTIDE SEQUENCE [LARGE SCALE GENOMIC DNA]</scope>
    <source>
        <strain evidence="6 8">GPSC54</strain>
    </source>
</reference>
<evidence type="ECO:0000313" key="7">
    <source>
        <dbReference type="Proteomes" id="UP000042512"/>
    </source>
</evidence>
<reference evidence="5 9" key="5">
    <citation type="submission" date="2019-11" db="EMBL/GenBank/DDBJ databases">
        <title>Growth characteristics of pneumococcus vary with the chemical composition of the capsule and with environmental conditions.</title>
        <authorList>
            <person name="Tothpal A."/>
            <person name="Desobry K."/>
            <person name="Joshi S."/>
            <person name="Wyllie A.L."/>
            <person name="Weinberger D.M."/>
        </authorList>
    </citation>
    <scope>NUCLEOTIDE SEQUENCE [LARGE SCALE GENOMIC DNA]</scope>
    <source>
        <strain evidence="5">Pnumococcus09N</strain>
        <strain evidence="9">pnumococcus09N</strain>
    </source>
</reference>
<keyword evidence="1" id="KW-0175">Coiled coil</keyword>
<dbReference type="AlphaFoldDB" id="A0A062WVR1"/>
<evidence type="ECO:0000313" key="4">
    <source>
        <dbReference type="EMBL" id="CIY85604.1"/>
    </source>
</evidence>
<organism evidence="3">
    <name type="scientific">Streptococcus pneumoniae</name>
    <dbReference type="NCBI Taxonomy" id="1313"/>
    <lineage>
        <taxon>Bacteria</taxon>
        <taxon>Bacillati</taxon>
        <taxon>Bacillota</taxon>
        <taxon>Bacilli</taxon>
        <taxon>Lactobacillales</taxon>
        <taxon>Streptococcaceae</taxon>
        <taxon>Streptococcus</taxon>
    </lineage>
</organism>
<keyword evidence="2" id="KW-0812">Transmembrane</keyword>
<feature type="transmembrane region" description="Helical" evidence="2">
    <location>
        <begin position="6"/>
        <end position="25"/>
    </location>
</feature>
<evidence type="ECO:0000313" key="3">
    <source>
        <dbReference type="EMBL" id="CDQ30100.1"/>
    </source>
</evidence>
<dbReference type="Proteomes" id="UP000310822">
    <property type="component" value="Unassembled WGS sequence"/>
</dbReference>
<reference evidence="3" key="1">
    <citation type="submission" date="2014-04" db="EMBL/GenBank/DDBJ databases">
        <authorList>
            <person name="Croucher N."/>
        </authorList>
    </citation>
    <scope>NUCLEOTIDE SEQUENCE</scope>
    <source>
        <strain evidence="3">065645</strain>
    </source>
</reference>
<dbReference type="Proteomes" id="UP000467349">
    <property type="component" value="Unassembled WGS sequence"/>
</dbReference>
<keyword evidence="2" id="KW-0472">Membrane</keyword>
<dbReference type="PATRIC" id="fig|1313.5401.peg.282"/>
<evidence type="ECO:0000313" key="8">
    <source>
        <dbReference type="Proteomes" id="UP000310822"/>
    </source>
</evidence>
<dbReference type="Proteomes" id="UP000042512">
    <property type="component" value="Unassembled WGS sequence"/>
</dbReference>
<keyword evidence="2" id="KW-1133">Transmembrane helix</keyword>
<evidence type="ECO:0000313" key="5">
    <source>
        <dbReference type="EMBL" id="MTV44284.1"/>
    </source>
</evidence>
<reference evidence="4 7" key="3">
    <citation type="submission" date="2015-03" db="EMBL/GenBank/DDBJ databases">
        <authorList>
            <consortium name="Pathogen Informatics"/>
            <person name="Murphy D."/>
        </authorList>
    </citation>
    <scope>NUCLEOTIDE SEQUENCE [LARGE SCALE GENOMIC DNA]</scope>
    <source>
        <strain evidence="4 7">SMRU975</strain>
    </source>
</reference>
<evidence type="ECO:0000313" key="9">
    <source>
        <dbReference type="Proteomes" id="UP000467349"/>
    </source>
</evidence>
<dbReference type="EMBL" id="CAASIK010000009">
    <property type="protein sequence ID" value="VNB57518.1"/>
    <property type="molecule type" value="Genomic_DNA"/>
</dbReference>
<evidence type="ECO:0000256" key="1">
    <source>
        <dbReference type="SAM" id="Coils"/>
    </source>
</evidence>
<sequence length="141" mass="16374">MDYQILIQPAISVILAIISGLWSYIASKANNKAEIEKQAKEHSHIVEKLEKEFHYQIDTLKQQHTLELEKVKQAHELRLQELEKVSQIDTETDKAMKMNDLIYKTFTGEVDLDKALKLADKANNHKQKLNKKFIQKTSKKS</sequence>
<name>A0A062WVR1_STREE</name>
<gene>
    <name evidence="4" type="ORF">ERS020485_01509</name>
    <name evidence="5" type="ORF">GM545_12035</name>
    <name evidence="6" type="ORF">SAMEA2783718_01454</name>
</gene>
<proteinExistence type="predicted"/>
<feature type="coiled-coil region" evidence="1">
    <location>
        <begin position="32"/>
        <end position="85"/>
    </location>
</feature>
<evidence type="ECO:0000256" key="2">
    <source>
        <dbReference type="SAM" id="Phobius"/>
    </source>
</evidence>
<dbReference type="EMBL" id="LK020688">
    <property type="protein sequence ID" value="CDQ30100.1"/>
    <property type="molecule type" value="Genomic_DNA"/>
</dbReference>
<dbReference type="EMBL" id="CKRE01000021">
    <property type="protein sequence ID" value="CIY85604.1"/>
    <property type="molecule type" value="Genomic_DNA"/>
</dbReference>
<protein>
    <submittedName>
        <fullName evidence="4 6">Phage protein</fullName>
    </submittedName>
    <submittedName>
        <fullName evidence="3">Putative prophage protein</fullName>
    </submittedName>
</protein>
<dbReference type="EMBL" id="WNHU01000194">
    <property type="protein sequence ID" value="MTV44284.1"/>
    <property type="molecule type" value="Genomic_DNA"/>
</dbReference>
<reference evidence="3" key="2">
    <citation type="submission" date="2014-10" db="EMBL/GenBank/DDBJ databases">
        <title>Contrasting mechanisms driving short-term and long-term diversification of pneumococci.</title>
        <authorList>
            <person name="Croucher N.J."/>
            <person name="Coupland P.C."/>
            <person name="Stevenson A.E."/>
            <person name="Callendrello A."/>
            <person name="Bentley S.D."/>
            <person name="Hanage W.P."/>
        </authorList>
    </citation>
    <scope>NUCLEOTIDE SEQUENCE</scope>
    <source>
        <strain evidence="3">065645</strain>
    </source>
</reference>
<dbReference type="RefSeq" id="WP_000386249.1">
    <property type="nucleotide sequence ID" value="NZ_AP026921.1"/>
</dbReference>
<accession>A0A062WVR1</accession>